<sequence>MANSYLSSSIPLNSPYITFPDLLKRRANETPNKAAYIFIDEEKKKTVLTFQDLYTKAVNFAKALVSFGFQKGDTIGLSGRNVPEWLIANFGIQMAGGCVLCLPFCYKSSDLVRLLNSLAPVKALIIDPGLDDDNLETAMKITNHAYSDGKTSSDDVPTLEHLILFNRSKKASIKCTVDDLCTKEFEVDLPRLDPEDLGLILLTSGSTGISKAIPHSHHVLVIMCLLFVGISESNNDSDIFYSDRAFFWGGGYPQFEMGCGATRVTLCNSLQFPSAFDATEAVCEIIMNEKATLAYMVPSMLEIILKRKMPLRINKIITGSSPVFSSLLECIGEMCDELQVVYGMTEIAAIASMTFNAENKTGLNGLLSLRPLPGVEMKVTDDERFLQPVGKRGNIYIRTVKIFNGYLNHKCQPSLEDYLLKSGWMFSEDGGYVTDENTIVVEGRFKDVIEVLGRKIFPYEIEDVIKCNPSVLDVIVIPVKEKESGDRLPGAAIIYKKGCEETKECMQNFIRKEFNITRESRMSEMMYVPQIIHIFQEFPLMNNGKPDRRGIKQLMQKSIDETKYECVF</sequence>
<dbReference type="Gene3D" id="3.40.50.12780">
    <property type="entry name" value="N-terminal domain of ligase-like"/>
    <property type="match status" value="1"/>
</dbReference>
<dbReference type="InterPro" id="IPR020845">
    <property type="entry name" value="AMP-binding_CS"/>
</dbReference>
<accession>A0A8W8JGM9</accession>
<dbReference type="PANTHER" id="PTHR42814">
    <property type="entry name" value="AMP-BINDING DOMAIN-CONTAINING PROTEIN"/>
    <property type="match status" value="1"/>
</dbReference>
<proteinExistence type="predicted"/>
<feature type="domain" description="AMP-dependent synthetase/ligase" evidence="1">
    <location>
        <begin position="24"/>
        <end position="407"/>
    </location>
</feature>
<dbReference type="AlphaFoldDB" id="A0A8W8JGM9"/>
<name>A0A8W8JGM9_MAGGI</name>
<dbReference type="SUPFAM" id="SSF56801">
    <property type="entry name" value="Acetyl-CoA synthetase-like"/>
    <property type="match status" value="1"/>
</dbReference>
<dbReference type="PROSITE" id="PS00455">
    <property type="entry name" value="AMP_BINDING"/>
    <property type="match status" value="1"/>
</dbReference>
<dbReference type="Proteomes" id="UP000005408">
    <property type="component" value="Unassembled WGS sequence"/>
</dbReference>
<evidence type="ECO:0000259" key="1">
    <source>
        <dbReference type="Pfam" id="PF00501"/>
    </source>
</evidence>
<dbReference type="PANTHER" id="PTHR42814:SF3">
    <property type="entry name" value="BETA-N-ACETYLHEXOSAMINIDASE"/>
    <property type="match status" value="1"/>
</dbReference>
<reference evidence="2" key="1">
    <citation type="submission" date="2022-08" db="UniProtKB">
        <authorList>
            <consortium name="EnsemblMetazoa"/>
        </authorList>
    </citation>
    <scope>IDENTIFICATION</scope>
    <source>
        <strain evidence="2">05x7-T-G4-1.051#20</strain>
    </source>
</reference>
<evidence type="ECO:0000313" key="2">
    <source>
        <dbReference type="EnsemblMetazoa" id="G19250.2:cds"/>
    </source>
</evidence>
<dbReference type="OrthoDB" id="10253869at2759"/>
<dbReference type="OMA" id="SEECNIV"/>
<keyword evidence="3" id="KW-1185">Reference proteome</keyword>
<dbReference type="InterPro" id="IPR042099">
    <property type="entry name" value="ANL_N_sf"/>
</dbReference>
<organism evidence="2 3">
    <name type="scientific">Magallana gigas</name>
    <name type="common">Pacific oyster</name>
    <name type="synonym">Crassostrea gigas</name>
    <dbReference type="NCBI Taxonomy" id="29159"/>
    <lineage>
        <taxon>Eukaryota</taxon>
        <taxon>Metazoa</taxon>
        <taxon>Spiralia</taxon>
        <taxon>Lophotrochozoa</taxon>
        <taxon>Mollusca</taxon>
        <taxon>Bivalvia</taxon>
        <taxon>Autobranchia</taxon>
        <taxon>Pteriomorphia</taxon>
        <taxon>Ostreida</taxon>
        <taxon>Ostreoidea</taxon>
        <taxon>Ostreidae</taxon>
        <taxon>Magallana</taxon>
    </lineage>
</organism>
<evidence type="ECO:0000313" key="3">
    <source>
        <dbReference type="Proteomes" id="UP000005408"/>
    </source>
</evidence>
<dbReference type="Pfam" id="PF00501">
    <property type="entry name" value="AMP-binding"/>
    <property type="match status" value="1"/>
</dbReference>
<dbReference type="EnsemblMetazoa" id="G19250.1">
    <property type="protein sequence ID" value="G19250.1:cds"/>
    <property type="gene ID" value="G19250"/>
</dbReference>
<dbReference type="InterPro" id="IPR045851">
    <property type="entry name" value="AMP-bd_C_sf"/>
</dbReference>
<dbReference type="InterPro" id="IPR000873">
    <property type="entry name" value="AMP-dep_synth/lig_dom"/>
</dbReference>
<dbReference type="EnsemblMetazoa" id="G19250.2">
    <property type="protein sequence ID" value="G19250.2:cds"/>
    <property type="gene ID" value="G19250"/>
</dbReference>
<protein>
    <recommendedName>
        <fullName evidence="1">AMP-dependent synthetase/ligase domain-containing protein</fullName>
    </recommendedName>
</protein>
<dbReference type="Gene3D" id="3.30.300.30">
    <property type="match status" value="1"/>
</dbReference>